<dbReference type="InterPro" id="IPR036291">
    <property type="entry name" value="NAD(P)-bd_dom_sf"/>
</dbReference>
<sequence>MSRKNVLLTGGTAGIGRAIALELAQNDYNVFLIGRSEEKLEDLKQDIAVRGLSHRFHFALTDVTDLVAFEQQITKWDAEYGSFHVLVNNAAIGYDSVEGKSIQDLQYLVNTNLLSYMWLAGHIGETMKANNIEGEIIQIGSMSASTRDAESSGYVATKSGIRGFSEALRKELNPSNIRVTLIEPGLVGSDMQSTTPDEEREKQAEYEMLKAEDIADIVIYALNQPKRVNLCEIKVKPLQQII</sequence>
<comment type="caution">
    <text evidence="4">The sequence shown here is derived from an EMBL/GenBank/DDBJ whole genome shotgun (WGS) entry which is preliminary data.</text>
</comment>
<dbReference type="Proteomes" id="UP000651271">
    <property type="component" value="Unassembled WGS sequence"/>
</dbReference>
<dbReference type="PRINTS" id="PR00080">
    <property type="entry name" value="SDRFAMILY"/>
</dbReference>
<dbReference type="PANTHER" id="PTHR43115:SF4">
    <property type="entry name" value="DEHYDROGENASE_REDUCTASE SDR FAMILY MEMBER 11"/>
    <property type="match status" value="1"/>
</dbReference>
<dbReference type="RefSeq" id="WP_190302672.1">
    <property type="nucleotide sequence ID" value="NZ_JACOIJ010000030.1"/>
</dbReference>
<proteinExistence type="inferred from homology"/>
<protein>
    <submittedName>
        <fullName evidence="4">SDR family oxidoreductase</fullName>
    </submittedName>
</protein>
<organism evidence="4 5">
    <name type="scientific">Sphingobacterium litopenaei</name>
    <dbReference type="NCBI Taxonomy" id="2763500"/>
    <lineage>
        <taxon>Bacteria</taxon>
        <taxon>Pseudomonadati</taxon>
        <taxon>Bacteroidota</taxon>
        <taxon>Sphingobacteriia</taxon>
        <taxon>Sphingobacteriales</taxon>
        <taxon>Sphingobacteriaceae</taxon>
        <taxon>Sphingobacterium</taxon>
    </lineage>
</organism>
<dbReference type="PANTHER" id="PTHR43115">
    <property type="entry name" value="DEHYDROGENASE/REDUCTASE SDR FAMILY MEMBER 11"/>
    <property type="match status" value="1"/>
</dbReference>
<dbReference type="InterPro" id="IPR020904">
    <property type="entry name" value="Sc_DH/Rdtase_CS"/>
</dbReference>
<dbReference type="EMBL" id="JACOIJ010000030">
    <property type="protein sequence ID" value="MBD1430545.1"/>
    <property type="molecule type" value="Genomic_DNA"/>
</dbReference>
<evidence type="ECO:0000256" key="1">
    <source>
        <dbReference type="ARBA" id="ARBA00006484"/>
    </source>
</evidence>
<reference evidence="4 5" key="1">
    <citation type="submission" date="2020-08" db="EMBL/GenBank/DDBJ databases">
        <title>Sphingobacterium sp. DN04309 isolated from aquaculture water.</title>
        <authorList>
            <person name="Zhang M."/>
        </authorList>
    </citation>
    <scope>NUCLEOTIDE SEQUENCE [LARGE SCALE GENOMIC DNA]</scope>
    <source>
        <strain evidence="4 5">DN04309</strain>
    </source>
</reference>
<dbReference type="PROSITE" id="PS00061">
    <property type="entry name" value="ADH_SHORT"/>
    <property type="match status" value="1"/>
</dbReference>
<dbReference type="SUPFAM" id="SSF51735">
    <property type="entry name" value="NAD(P)-binding Rossmann-fold domains"/>
    <property type="match status" value="1"/>
</dbReference>
<evidence type="ECO:0000313" key="5">
    <source>
        <dbReference type="Proteomes" id="UP000651271"/>
    </source>
</evidence>
<dbReference type="Gene3D" id="3.40.50.720">
    <property type="entry name" value="NAD(P)-binding Rossmann-like Domain"/>
    <property type="match status" value="1"/>
</dbReference>
<evidence type="ECO:0000256" key="2">
    <source>
        <dbReference type="ARBA" id="ARBA00023002"/>
    </source>
</evidence>
<dbReference type="InterPro" id="IPR002347">
    <property type="entry name" value="SDR_fam"/>
</dbReference>
<dbReference type="Pfam" id="PF00106">
    <property type="entry name" value="adh_short"/>
    <property type="match status" value="1"/>
</dbReference>
<evidence type="ECO:0000313" key="4">
    <source>
        <dbReference type="EMBL" id="MBD1430545.1"/>
    </source>
</evidence>
<keyword evidence="5" id="KW-1185">Reference proteome</keyword>
<evidence type="ECO:0000256" key="3">
    <source>
        <dbReference type="RuleBase" id="RU000363"/>
    </source>
</evidence>
<keyword evidence="2" id="KW-0560">Oxidoreductase</keyword>
<comment type="similarity">
    <text evidence="1 3">Belongs to the short-chain dehydrogenases/reductases (SDR) family.</text>
</comment>
<gene>
    <name evidence="4" type="ORF">H8B04_13400</name>
</gene>
<name>A0ABR7YGV1_9SPHI</name>
<dbReference type="PRINTS" id="PR00081">
    <property type="entry name" value="GDHRDH"/>
</dbReference>
<accession>A0ABR7YGV1</accession>